<reference evidence="2" key="1">
    <citation type="journal article" date="2019" name="Curr. Biol.">
        <title>Genome Sequence of Striga asiatica Provides Insight into the Evolution of Plant Parasitism.</title>
        <authorList>
            <person name="Yoshida S."/>
            <person name="Kim S."/>
            <person name="Wafula E.K."/>
            <person name="Tanskanen J."/>
            <person name="Kim Y.M."/>
            <person name="Honaas L."/>
            <person name="Yang Z."/>
            <person name="Spallek T."/>
            <person name="Conn C.E."/>
            <person name="Ichihashi Y."/>
            <person name="Cheong K."/>
            <person name="Cui S."/>
            <person name="Der J.P."/>
            <person name="Gundlach H."/>
            <person name="Jiao Y."/>
            <person name="Hori C."/>
            <person name="Ishida J.K."/>
            <person name="Kasahara H."/>
            <person name="Kiba T."/>
            <person name="Kim M.S."/>
            <person name="Koo N."/>
            <person name="Laohavisit A."/>
            <person name="Lee Y.H."/>
            <person name="Lumba S."/>
            <person name="McCourt P."/>
            <person name="Mortimer J.C."/>
            <person name="Mutuku J.M."/>
            <person name="Nomura T."/>
            <person name="Sasaki-Sekimoto Y."/>
            <person name="Seto Y."/>
            <person name="Wang Y."/>
            <person name="Wakatake T."/>
            <person name="Sakakibara H."/>
            <person name="Demura T."/>
            <person name="Yamaguchi S."/>
            <person name="Yoneyama K."/>
            <person name="Manabe R.I."/>
            <person name="Nelson D.C."/>
            <person name="Schulman A.H."/>
            <person name="Timko M.P."/>
            <person name="dePamphilis C.W."/>
            <person name="Choi D."/>
            <person name="Shirasu K."/>
        </authorList>
    </citation>
    <scope>NUCLEOTIDE SEQUENCE [LARGE SCALE GENOMIC DNA]</scope>
    <source>
        <strain evidence="2">cv. UVA1</strain>
    </source>
</reference>
<dbReference type="GO" id="GO:0008168">
    <property type="term" value="F:methyltransferase activity"/>
    <property type="evidence" value="ECO:0007669"/>
    <property type="project" value="UniProtKB-KW"/>
</dbReference>
<name>A0A5A7Q456_STRAF</name>
<dbReference type="EMBL" id="BKCP01005738">
    <property type="protein sequence ID" value="GER39686.1"/>
    <property type="molecule type" value="Genomic_DNA"/>
</dbReference>
<keyword evidence="1" id="KW-0808">Transferase</keyword>
<evidence type="ECO:0000313" key="2">
    <source>
        <dbReference type="Proteomes" id="UP000325081"/>
    </source>
</evidence>
<proteinExistence type="predicted"/>
<gene>
    <name evidence="1" type="ORF">STAS_16315</name>
</gene>
<keyword evidence="2" id="KW-1185">Reference proteome</keyword>
<keyword evidence="1" id="KW-0489">Methyltransferase</keyword>
<organism evidence="1 2">
    <name type="scientific">Striga asiatica</name>
    <name type="common">Asiatic witchweed</name>
    <name type="synonym">Buchnera asiatica</name>
    <dbReference type="NCBI Taxonomy" id="4170"/>
    <lineage>
        <taxon>Eukaryota</taxon>
        <taxon>Viridiplantae</taxon>
        <taxon>Streptophyta</taxon>
        <taxon>Embryophyta</taxon>
        <taxon>Tracheophyta</taxon>
        <taxon>Spermatophyta</taxon>
        <taxon>Magnoliopsida</taxon>
        <taxon>eudicotyledons</taxon>
        <taxon>Gunneridae</taxon>
        <taxon>Pentapetalae</taxon>
        <taxon>asterids</taxon>
        <taxon>lamiids</taxon>
        <taxon>Lamiales</taxon>
        <taxon>Orobanchaceae</taxon>
        <taxon>Buchnereae</taxon>
        <taxon>Striga</taxon>
    </lineage>
</organism>
<dbReference type="Proteomes" id="UP000325081">
    <property type="component" value="Unassembled WGS sequence"/>
</dbReference>
<sequence>MKCISSLDNYGRVGSAEPQDSIFKSKSALSRMGTAELESSECNVWCNCKRVLAEVATDIVGNVVFEMVDAVAGFGAGGARSGVEIHDRALSGAAGDGGVGSGFGGVE</sequence>
<accession>A0A5A7Q456</accession>
<protein>
    <submittedName>
        <fullName evidence="1">tRNA (Guanine-N(7)-)-methyltransferase</fullName>
    </submittedName>
</protein>
<evidence type="ECO:0000313" key="1">
    <source>
        <dbReference type="EMBL" id="GER39686.1"/>
    </source>
</evidence>
<dbReference type="GO" id="GO:0032259">
    <property type="term" value="P:methylation"/>
    <property type="evidence" value="ECO:0007669"/>
    <property type="project" value="UniProtKB-KW"/>
</dbReference>
<dbReference type="AlphaFoldDB" id="A0A5A7Q456"/>
<comment type="caution">
    <text evidence="1">The sequence shown here is derived from an EMBL/GenBank/DDBJ whole genome shotgun (WGS) entry which is preliminary data.</text>
</comment>